<dbReference type="OrthoDB" id="914272at2759"/>
<reference evidence="2 3" key="1">
    <citation type="journal article" date="2015" name="Proc. Natl. Acad. Sci. U.S.A.">
        <title>The resurrection genome of Boea hygrometrica: A blueprint for survival of dehydration.</title>
        <authorList>
            <person name="Xiao L."/>
            <person name="Yang G."/>
            <person name="Zhang L."/>
            <person name="Yang X."/>
            <person name="Zhao S."/>
            <person name="Ji Z."/>
            <person name="Zhou Q."/>
            <person name="Hu M."/>
            <person name="Wang Y."/>
            <person name="Chen M."/>
            <person name="Xu Y."/>
            <person name="Jin H."/>
            <person name="Xiao X."/>
            <person name="Hu G."/>
            <person name="Bao F."/>
            <person name="Hu Y."/>
            <person name="Wan P."/>
            <person name="Li L."/>
            <person name="Deng X."/>
            <person name="Kuang T."/>
            <person name="Xiang C."/>
            <person name="Zhu J.K."/>
            <person name="Oliver M.J."/>
            <person name="He Y."/>
        </authorList>
    </citation>
    <scope>NUCLEOTIDE SEQUENCE [LARGE SCALE GENOMIC DNA]</scope>
    <source>
        <strain evidence="3">cv. XS01</strain>
    </source>
</reference>
<evidence type="ECO:0000313" key="3">
    <source>
        <dbReference type="Proteomes" id="UP000250235"/>
    </source>
</evidence>
<evidence type="ECO:0000313" key="2">
    <source>
        <dbReference type="EMBL" id="KZV51422.1"/>
    </source>
</evidence>
<name>A0A2Z7CWF7_9LAMI</name>
<dbReference type="Proteomes" id="UP000250235">
    <property type="component" value="Unassembled WGS sequence"/>
</dbReference>
<sequence length="507" mass="58159">MLPAKDMQYTFDVSKSDEIFDDLMKEKFITFPPDHKAPSREETKGRDYCKYHDSYNHTTKSCCAFKNMLQERINKGVLKFLEKQNSMAVDEDPFPPVASINMNIDLREFLNEKRAMNEKRVRVYWIPKGQMFEAHKNYGGSTTKHVSRGSPGNIGESTANWPRNQYFPKKMRETHHSDDMNRRIQREIQKEGNYRPRLLPKNTLKEHDCLKKNEPKGKAREAKVAEHHNRSRFILLSSNEVDNIWKLVRHKKSHKSLTRTQKMLREGATAKRELTGAVVSKSKFCRKVTEDKSSDDLSSEDDIQGNKTIDFHVGKFHISVDCNTGVVIWPEKFRLDVDEEETVNHGSKKEEDPVPTGVCVSAFTGESTKTIRVFLANVTVGSLSSLYVFLLANASANVQALLEKNWIHTNQSIPSSMHQLLLFWKEDEVEIIEADVQPFQANTSTVEARYYNGDFGPIIIRSSNTEELKAVYTESLAPSPILDKILKPTVIVPYRPVIHPIVEEIDD</sequence>
<proteinExistence type="predicted"/>
<organism evidence="2 3">
    <name type="scientific">Dorcoceras hygrometricum</name>
    <dbReference type="NCBI Taxonomy" id="472368"/>
    <lineage>
        <taxon>Eukaryota</taxon>
        <taxon>Viridiplantae</taxon>
        <taxon>Streptophyta</taxon>
        <taxon>Embryophyta</taxon>
        <taxon>Tracheophyta</taxon>
        <taxon>Spermatophyta</taxon>
        <taxon>Magnoliopsida</taxon>
        <taxon>eudicotyledons</taxon>
        <taxon>Gunneridae</taxon>
        <taxon>Pentapetalae</taxon>
        <taxon>asterids</taxon>
        <taxon>lamiids</taxon>
        <taxon>Lamiales</taxon>
        <taxon>Gesneriaceae</taxon>
        <taxon>Didymocarpoideae</taxon>
        <taxon>Trichosporeae</taxon>
        <taxon>Loxocarpinae</taxon>
        <taxon>Dorcoceras</taxon>
    </lineage>
</organism>
<protein>
    <submittedName>
        <fullName evidence="2">Uncharacterized protein</fullName>
    </submittedName>
</protein>
<gene>
    <name evidence="2" type="ORF">F511_39681</name>
</gene>
<feature type="region of interest" description="Disordered" evidence="1">
    <location>
        <begin position="190"/>
        <end position="222"/>
    </location>
</feature>
<dbReference type="AlphaFoldDB" id="A0A2Z7CWF7"/>
<evidence type="ECO:0000256" key="1">
    <source>
        <dbReference type="SAM" id="MobiDB-lite"/>
    </source>
</evidence>
<dbReference type="EMBL" id="KQ991644">
    <property type="protein sequence ID" value="KZV51422.1"/>
    <property type="molecule type" value="Genomic_DNA"/>
</dbReference>
<keyword evidence="3" id="KW-1185">Reference proteome</keyword>
<feature type="compositionally biased region" description="Basic and acidic residues" evidence="1">
    <location>
        <begin position="203"/>
        <end position="222"/>
    </location>
</feature>
<accession>A0A2Z7CWF7</accession>
<feature type="region of interest" description="Disordered" evidence="1">
    <location>
        <begin position="138"/>
        <end position="162"/>
    </location>
</feature>